<dbReference type="EMBL" id="RCMG01000801">
    <property type="protein sequence ID" value="KAG2846876.1"/>
    <property type="molecule type" value="Genomic_DNA"/>
</dbReference>
<evidence type="ECO:0000256" key="1">
    <source>
        <dbReference type="SAM" id="MobiDB-lite"/>
    </source>
</evidence>
<comment type="caution">
    <text evidence="5">The sequence shown here is derived from an EMBL/GenBank/DDBJ whole genome shotgun (WGS) entry which is preliminary data.</text>
</comment>
<dbReference type="Proteomes" id="UP000774804">
    <property type="component" value="Unassembled WGS sequence"/>
</dbReference>
<evidence type="ECO:0000313" key="2">
    <source>
        <dbReference type="EMBL" id="KAG2846876.1"/>
    </source>
</evidence>
<dbReference type="EMBL" id="RCMV01001101">
    <property type="protein sequence ID" value="KAG3210394.1"/>
    <property type="molecule type" value="Genomic_DNA"/>
</dbReference>
<accession>A0A8T1FJ62</accession>
<dbReference type="EMBL" id="RCMI01000790">
    <property type="protein sequence ID" value="KAG2897612.1"/>
    <property type="molecule type" value="Genomic_DNA"/>
</dbReference>
<evidence type="ECO:0000313" key="3">
    <source>
        <dbReference type="EMBL" id="KAG2897612.1"/>
    </source>
</evidence>
<proteinExistence type="predicted"/>
<dbReference type="AlphaFoldDB" id="A0A8T1FJ62"/>
<feature type="region of interest" description="Disordered" evidence="1">
    <location>
        <begin position="1"/>
        <end position="21"/>
    </location>
</feature>
<dbReference type="EMBL" id="RCML01000446">
    <property type="protein sequence ID" value="KAG2976830.1"/>
    <property type="molecule type" value="Genomic_DNA"/>
</dbReference>
<name>A0A8T1FJ62_9STRA</name>
<sequence length="80" mass="8954">MVLPIGDNEDGPLLKPLHSSGGEQRYRNFLHRLGLTSIFALMWVSVTQAEPAQALQKTVLHHLFRPCHHGAAPTCFERLP</sequence>
<dbReference type="Proteomes" id="UP000760860">
    <property type="component" value="Unassembled WGS sequence"/>
</dbReference>
<dbReference type="EMBL" id="RCMK01000793">
    <property type="protein sequence ID" value="KAG2912277.1"/>
    <property type="molecule type" value="Genomic_DNA"/>
</dbReference>
<gene>
    <name evidence="2" type="ORF">PC113_g17887</name>
    <name evidence="3" type="ORF">PC115_g17116</name>
    <name evidence="4" type="ORF">PC117_g18952</name>
    <name evidence="5" type="ORF">PC118_g13206</name>
    <name evidence="6" type="ORF">PC129_g18606</name>
</gene>
<protein>
    <submittedName>
        <fullName evidence="5">Uncharacterized protein</fullName>
    </submittedName>
</protein>
<reference evidence="5" key="1">
    <citation type="submission" date="2018-10" db="EMBL/GenBank/DDBJ databases">
        <title>Effector identification in a new, highly contiguous assembly of the strawberry crown rot pathogen Phytophthora cactorum.</title>
        <authorList>
            <person name="Armitage A.D."/>
            <person name="Nellist C.F."/>
            <person name="Bates H."/>
            <person name="Vickerstaff R.J."/>
            <person name="Harrison R.J."/>
        </authorList>
    </citation>
    <scope>NUCLEOTIDE SEQUENCE</scope>
    <source>
        <strain evidence="2">15-7</strain>
        <strain evidence="3">4032</strain>
        <strain evidence="4">4040</strain>
        <strain evidence="5">P415</strain>
        <strain evidence="6">P421</strain>
    </source>
</reference>
<dbReference type="Proteomes" id="UP000697107">
    <property type="component" value="Unassembled WGS sequence"/>
</dbReference>
<evidence type="ECO:0000313" key="5">
    <source>
        <dbReference type="EMBL" id="KAG2976830.1"/>
    </source>
</evidence>
<organism evidence="5 7">
    <name type="scientific">Phytophthora cactorum</name>
    <dbReference type="NCBI Taxonomy" id="29920"/>
    <lineage>
        <taxon>Eukaryota</taxon>
        <taxon>Sar</taxon>
        <taxon>Stramenopiles</taxon>
        <taxon>Oomycota</taxon>
        <taxon>Peronosporomycetes</taxon>
        <taxon>Peronosporales</taxon>
        <taxon>Peronosporaceae</taxon>
        <taxon>Phytophthora</taxon>
    </lineage>
</organism>
<dbReference type="Proteomes" id="UP000736787">
    <property type="component" value="Unassembled WGS sequence"/>
</dbReference>
<evidence type="ECO:0000313" key="7">
    <source>
        <dbReference type="Proteomes" id="UP000697107"/>
    </source>
</evidence>
<evidence type="ECO:0000313" key="4">
    <source>
        <dbReference type="EMBL" id="KAG2912277.1"/>
    </source>
</evidence>
<evidence type="ECO:0000313" key="6">
    <source>
        <dbReference type="EMBL" id="KAG3210394.1"/>
    </source>
</evidence>
<dbReference type="Proteomes" id="UP000735874">
    <property type="component" value="Unassembled WGS sequence"/>
</dbReference>